<proteinExistence type="predicted"/>
<dbReference type="Proteomes" id="UP000238493">
    <property type="component" value="Unassembled WGS sequence"/>
</dbReference>
<evidence type="ECO:0000313" key="1">
    <source>
        <dbReference type="EMBL" id="PQA72239.1"/>
    </source>
</evidence>
<sequence>MKGPKHERDYEDRGIDCQFDLEPDFVALVDTAMAAGWSHVEALNGLFELARNHLIMCQVLDEEQRNILEKMKQLESKGVGRKVHH</sequence>
<dbReference type="AlphaFoldDB" id="A0A2S7IW51"/>
<accession>A0A2S7IW51</accession>
<organism evidence="1 2">
    <name type="scientific">Brucella oryzae</name>
    <dbReference type="NCBI Taxonomy" id="335286"/>
    <lineage>
        <taxon>Bacteria</taxon>
        <taxon>Pseudomonadati</taxon>
        <taxon>Pseudomonadota</taxon>
        <taxon>Alphaproteobacteria</taxon>
        <taxon>Hyphomicrobiales</taxon>
        <taxon>Brucellaceae</taxon>
        <taxon>Brucella/Ochrobactrum group</taxon>
        <taxon>Brucella</taxon>
    </lineage>
</organism>
<comment type="caution">
    <text evidence="1">The sequence shown here is derived from an EMBL/GenBank/DDBJ whole genome shotgun (WGS) entry which is preliminary data.</text>
</comment>
<keyword evidence="2" id="KW-1185">Reference proteome</keyword>
<name>A0A2S7IW51_9HYPH</name>
<evidence type="ECO:0000313" key="2">
    <source>
        <dbReference type="Proteomes" id="UP000238493"/>
    </source>
</evidence>
<gene>
    <name evidence="1" type="ORF">C3731_17755</name>
</gene>
<reference evidence="1 2" key="1">
    <citation type="submission" date="2018-02" db="EMBL/GenBank/DDBJ databases">
        <title>Draft genome sequence of Ochrobactrum oryzae found in Brazil.</title>
        <authorList>
            <person name="Cerdeira L."/>
            <person name="Andrade F."/>
            <person name="Zacariotto T."/>
            <person name="Barbosa B."/>
            <person name="Santos S."/>
            <person name="Cassetari V."/>
            <person name="Lincopan N."/>
        </authorList>
    </citation>
    <scope>NUCLEOTIDE SEQUENCE [LARGE SCALE GENOMIC DNA]</scope>
    <source>
        <strain evidence="1 2">OA447</strain>
    </source>
</reference>
<dbReference type="EMBL" id="PTRC01000033">
    <property type="protein sequence ID" value="PQA72239.1"/>
    <property type="molecule type" value="Genomic_DNA"/>
</dbReference>
<dbReference type="OrthoDB" id="7774794at2"/>
<dbReference type="RefSeq" id="WP_104756945.1">
    <property type="nucleotide sequence ID" value="NZ_PTRC01000033.1"/>
</dbReference>
<protein>
    <submittedName>
        <fullName evidence="1">Uncharacterized protein</fullName>
    </submittedName>
</protein>